<dbReference type="GO" id="GO:0000179">
    <property type="term" value="F:rRNA (adenine-N6,N6-)-dimethyltransferase activity"/>
    <property type="evidence" value="ECO:0007669"/>
    <property type="project" value="InterPro"/>
</dbReference>
<feature type="domain" description="Ribosomal RNA adenine methylase transferase N-terminal" evidence="9">
    <location>
        <begin position="248"/>
        <end position="362"/>
    </location>
</feature>
<dbReference type="Proteomes" id="UP000184097">
    <property type="component" value="Unassembled WGS sequence"/>
</dbReference>
<evidence type="ECO:0000256" key="4">
    <source>
        <dbReference type="ARBA" id="ARBA00022670"/>
    </source>
</evidence>
<dbReference type="InterPro" id="IPR051052">
    <property type="entry name" value="Diverse_substrate_MTase"/>
</dbReference>
<dbReference type="Gene3D" id="3.40.50.880">
    <property type="match status" value="1"/>
</dbReference>
<keyword evidence="5 10" id="KW-0808">Transferase</keyword>
<dbReference type="InterPro" id="IPR005320">
    <property type="entry name" value="Peptidase_S51"/>
</dbReference>
<evidence type="ECO:0000256" key="3">
    <source>
        <dbReference type="ARBA" id="ARBA00022603"/>
    </source>
</evidence>
<dbReference type="SUPFAM" id="SSF52317">
    <property type="entry name" value="Class I glutamine amidotransferase-like"/>
    <property type="match status" value="1"/>
</dbReference>
<evidence type="ECO:0000256" key="2">
    <source>
        <dbReference type="ARBA" id="ARBA00008361"/>
    </source>
</evidence>
<dbReference type="InterPro" id="IPR029063">
    <property type="entry name" value="SAM-dependent_MTases_sf"/>
</dbReference>
<name>A0A1M7RTS7_9FIRM</name>
<evidence type="ECO:0000259" key="9">
    <source>
        <dbReference type="SMART" id="SM00650"/>
    </source>
</evidence>
<dbReference type="SMART" id="SM00650">
    <property type="entry name" value="rADc"/>
    <property type="match status" value="1"/>
</dbReference>
<comment type="similarity">
    <text evidence="1">Belongs to the peptidase S51 family.</text>
</comment>
<dbReference type="InterPro" id="IPR013216">
    <property type="entry name" value="Methyltransf_11"/>
</dbReference>
<evidence type="ECO:0000256" key="1">
    <source>
        <dbReference type="ARBA" id="ARBA00006534"/>
    </source>
</evidence>
<dbReference type="Pfam" id="PF08241">
    <property type="entry name" value="Methyltransf_11"/>
    <property type="match status" value="1"/>
</dbReference>
<dbReference type="GO" id="GO:0006508">
    <property type="term" value="P:proteolysis"/>
    <property type="evidence" value="ECO:0007669"/>
    <property type="project" value="UniProtKB-KW"/>
</dbReference>
<dbReference type="CDD" id="cd02440">
    <property type="entry name" value="AdoMet_MTases"/>
    <property type="match status" value="1"/>
</dbReference>
<dbReference type="InterPro" id="IPR020598">
    <property type="entry name" value="rRNA_Ade_methylase_Trfase_N"/>
</dbReference>
<accession>A0A1M7RTS7</accession>
<keyword evidence="4" id="KW-0645">Protease</keyword>
<evidence type="ECO:0000256" key="8">
    <source>
        <dbReference type="ARBA" id="ARBA00022825"/>
    </source>
</evidence>
<dbReference type="PANTHER" id="PTHR44942:SF4">
    <property type="entry name" value="METHYLTRANSFERASE TYPE 11 DOMAIN-CONTAINING PROTEIN"/>
    <property type="match status" value="1"/>
</dbReference>
<keyword evidence="8" id="KW-0720">Serine protease</keyword>
<reference evidence="10 11" key="1">
    <citation type="submission" date="2016-12" db="EMBL/GenBank/DDBJ databases">
        <authorList>
            <person name="Song W.-J."/>
            <person name="Kurnit D.M."/>
        </authorList>
    </citation>
    <scope>NUCLEOTIDE SEQUENCE [LARGE SCALE GENOMIC DNA]</scope>
    <source>
        <strain evidence="10 11">DSM 14810</strain>
    </source>
</reference>
<dbReference type="SUPFAM" id="SSF53335">
    <property type="entry name" value="S-adenosyl-L-methionine-dependent methyltransferases"/>
    <property type="match status" value="1"/>
</dbReference>
<dbReference type="InterPro" id="IPR029062">
    <property type="entry name" value="Class_I_gatase-like"/>
</dbReference>
<evidence type="ECO:0000313" key="11">
    <source>
        <dbReference type="Proteomes" id="UP000184097"/>
    </source>
</evidence>
<organism evidence="10 11">
    <name type="scientific">Butyrivibrio hungatei DSM 14810</name>
    <dbReference type="NCBI Taxonomy" id="1121132"/>
    <lineage>
        <taxon>Bacteria</taxon>
        <taxon>Bacillati</taxon>
        <taxon>Bacillota</taxon>
        <taxon>Clostridia</taxon>
        <taxon>Lachnospirales</taxon>
        <taxon>Lachnospiraceae</taxon>
        <taxon>Butyrivibrio</taxon>
    </lineage>
</organism>
<dbReference type="PANTHER" id="PTHR44942">
    <property type="entry name" value="METHYLTRANSF_11 DOMAIN-CONTAINING PROTEIN"/>
    <property type="match status" value="1"/>
</dbReference>
<dbReference type="Gene3D" id="3.40.50.150">
    <property type="entry name" value="Vaccinia Virus protein VP39"/>
    <property type="match status" value="1"/>
</dbReference>
<evidence type="ECO:0000313" key="10">
    <source>
        <dbReference type="EMBL" id="SHN49695.1"/>
    </source>
</evidence>
<dbReference type="Pfam" id="PF03575">
    <property type="entry name" value="Peptidase_S51"/>
    <property type="match status" value="1"/>
</dbReference>
<keyword evidence="6" id="KW-0949">S-adenosyl-L-methionine</keyword>
<keyword evidence="7" id="KW-0378">Hydrolase</keyword>
<dbReference type="EMBL" id="FRDH01000003">
    <property type="protein sequence ID" value="SHN49695.1"/>
    <property type="molecule type" value="Genomic_DNA"/>
</dbReference>
<protein>
    <submittedName>
        <fullName evidence="10">Methyltransferase domain-containing protein</fullName>
    </submittedName>
</protein>
<dbReference type="RefSeq" id="WP_178297589.1">
    <property type="nucleotide sequence ID" value="NZ_FRDH01000003.1"/>
</dbReference>
<keyword evidence="3 10" id="KW-0489">Methyltransferase</keyword>
<sequence>MRKELLAVFSGFPEHHFSKEIAERLRTELKNRKSIVFITACPLDYEQNDDDCDGMYEMFVEQGLPFEKHCVIDKRTEPGNAKELVENADCIFLMGGGACEEQLDLIREKSCYDALIDCHAAIFGVSAGSMNMARKTVDFFESMEAFDGLGFTNITVSCHHDLEDKWRYEQTLRMSEDRTVYAMEDMSAFFIKGGKVDTVGTIYKVEDRKLNRLTEEDIKELEQDEFRRVFDTIPEQFDKFRPRYSKELFSYLIDEAQIGPGKRVLEIGPGTGQATDPVLRTGCEYHAIELGEHLYRKMKEKYGKLSNFSIVNDDFITHDFGDMKFDMIYSAATIQWIPETVAYTKTFDLLKPGGTLAMMITSSEYKSSNELLYAKIQALYDRYYKPDIPYMHGKFRYTAASEYGYTEVTRHDFKGQRVFTADEYVSFCGTHCDHIVLSEPLRTEFFEKLRNSVLEAGNRIVFNDTYVLYLTKSPDGKSVRINE</sequence>
<dbReference type="GO" id="GO:0008236">
    <property type="term" value="F:serine-type peptidase activity"/>
    <property type="evidence" value="ECO:0007669"/>
    <property type="project" value="UniProtKB-KW"/>
</dbReference>
<evidence type="ECO:0000256" key="5">
    <source>
        <dbReference type="ARBA" id="ARBA00022679"/>
    </source>
</evidence>
<gene>
    <name evidence="10" type="ORF">SAMN02745247_00350</name>
</gene>
<comment type="similarity">
    <text evidence="2">Belongs to the methyltransferase superfamily.</text>
</comment>
<dbReference type="AlphaFoldDB" id="A0A1M7RTS7"/>
<evidence type="ECO:0000256" key="6">
    <source>
        <dbReference type="ARBA" id="ARBA00022691"/>
    </source>
</evidence>
<proteinExistence type="inferred from homology"/>
<evidence type="ECO:0000256" key="7">
    <source>
        <dbReference type="ARBA" id="ARBA00022801"/>
    </source>
</evidence>